<dbReference type="EMBL" id="JARBHB010000007">
    <property type="protein sequence ID" value="KAJ8878863.1"/>
    <property type="molecule type" value="Genomic_DNA"/>
</dbReference>
<evidence type="ECO:0000256" key="1">
    <source>
        <dbReference type="SAM" id="MobiDB-lite"/>
    </source>
</evidence>
<feature type="compositionally biased region" description="Low complexity" evidence="1">
    <location>
        <begin position="199"/>
        <end position="212"/>
    </location>
</feature>
<feature type="region of interest" description="Disordered" evidence="1">
    <location>
        <begin position="240"/>
        <end position="267"/>
    </location>
</feature>
<evidence type="ECO:0000313" key="3">
    <source>
        <dbReference type="Proteomes" id="UP001159363"/>
    </source>
</evidence>
<evidence type="ECO:0000313" key="2">
    <source>
        <dbReference type="EMBL" id="KAJ8878863.1"/>
    </source>
</evidence>
<name>A0ABQ9H3J6_9NEOP</name>
<feature type="compositionally biased region" description="Polar residues" evidence="1">
    <location>
        <begin position="19"/>
        <end position="30"/>
    </location>
</feature>
<comment type="caution">
    <text evidence="2">The sequence shown here is derived from an EMBL/GenBank/DDBJ whole genome shotgun (WGS) entry which is preliminary data.</text>
</comment>
<accession>A0ABQ9H3J6</accession>
<organism evidence="2 3">
    <name type="scientific">Dryococelus australis</name>
    <dbReference type="NCBI Taxonomy" id="614101"/>
    <lineage>
        <taxon>Eukaryota</taxon>
        <taxon>Metazoa</taxon>
        <taxon>Ecdysozoa</taxon>
        <taxon>Arthropoda</taxon>
        <taxon>Hexapoda</taxon>
        <taxon>Insecta</taxon>
        <taxon>Pterygota</taxon>
        <taxon>Neoptera</taxon>
        <taxon>Polyneoptera</taxon>
        <taxon>Phasmatodea</taxon>
        <taxon>Verophasmatodea</taxon>
        <taxon>Anareolatae</taxon>
        <taxon>Phasmatidae</taxon>
        <taxon>Eurycanthinae</taxon>
        <taxon>Dryococelus</taxon>
    </lineage>
</organism>
<feature type="region of interest" description="Disordered" evidence="1">
    <location>
        <begin position="193"/>
        <end position="218"/>
    </location>
</feature>
<dbReference type="Proteomes" id="UP001159363">
    <property type="component" value="Chromosome 6"/>
</dbReference>
<sequence>MCAQRAGVLPPHPPHHNHQIYSSSTRSQTHGRVLDVQGLERGGGGTGEAKTSCRHNRLPTHPGRGGKTYGSSAVLDKDICSAADGVRITSKRSLLMSIAAFVGICEGVTATQAHIIWMARGKGNEEVGVRGRQVAILLCYPTAILDPCDLDRNPVPSSTSAGKPTCRAVLSLTATQLAPLLVLILGGRLQPTRGGVNETRSAARPATRPPRSLTGAPSRISSIRFPPWAWGGWNLMPRDTPQSRARSATHVEHSGEAATSGDANVSGRHIRNYNRPANFSVPRSRASSVGALASLMRANSIVRVVPALLGAPTTEIAPVKPTVFCMQIWDRGGSAARALASHKGEEGLTAGGSLSGFSCWAMLLISGIYFENLLFPPPLHSSASLNNDRGETRREWRGYGIRRWEKHDNPEKTHRLSTTSATIPTCKKTGFGSAGDRIRIVEAWKPAAIGDRTYPFLRYSLVDGLMSKYDAPSVTMAYIGALFGLLVSDCWPVEATCVAVLWSRGGKVVRLLASHLGKPGSIPGGITPGFSHLDIVPYDAAGRRTFHSDAAPYPPCCILISSEDLDVKSHPDLYTHSLT</sequence>
<gene>
    <name evidence="2" type="ORF">PR048_019452</name>
</gene>
<proteinExistence type="predicted"/>
<feature type="region of interest" description="Disordered" evidence="1">
    <location>
        <begin position="1"/>
        <end position="69"/>
    </location>
</feature>
<protein>
    <submittedName>
        <fullName evidence="2">Uncharacterized protein</fullName>
    </submittedName>
</protein>
<keyword evidence="3" id="KW-1185">Reference proteome</keyword>
<reference evidence="2 3" key="1">
    <citation type="submission" date="2023-02" db="EMBL/GenBank/DDBJ databases">
        <title>LHISI_Scaffold_Assembly.</title>
        <authorList>
            <person name="Stuart O.P."/>
            <person name="Cleave R."/>
            <person name="Magrath M.J.L."/>
            <person name="Mikheyev A.S."/>
        </authorList>
    </citation>
    <scope>NUCLEOTIDE SEQUENCE [LARGE SCALE GENOMIC DNA]</scope>
    <source>
        <strain evidence="2">Daus_M_001</strain>
        <tissue evidence="2">Leg muscle</tissue>
    </source>
</reference>